<gene>
    <name evidence="1" type="ORF">XDN619_LOCUS18460</name>
</gene>
<dbReference type="Proteomes" id="UP000663887">
    <property type="component" value="Unassembled WGS sequence"/>
</dbReference>
<dbReference type="EMBL" id="CAJNRG010007995">
    <property type="protein sequence ID" value="CAF2100050.1"/>
    <property type="molecule type" value="Genomic_DNA"/>
</dbReference>
<accession>A0A816U9I1</accession>
<dbReference type="SUPFAM" id="SSF111331">
    <property type="entry name" value="NAD kinase/diacylglycerol kinase-like"/>
    <property type="match status" value="1"/>
</dbReference>
<sequence length="258" mass="29612">MASSTNNLDHIIVWLDKNVAESDRYPLMKSAFRTTVNPESVSQTSIIGDDLSNNICDERTDQEANSDSNPFGLKLFDDLDKCYKFLLANAGKKRIFFITSGALGQYIVPKLLNKDPQVFQDKNGKLYEHSIYIFCAHMAAHAEWAQDFLDLNCIQMEHDEQIVLFWLTRDIANYFVTKGSEIRLRIRRDVPMEIDGEPFLLGPCQIIITRKNQALMLMTEKTLSTNALLHGIEIRSPIEENIKPLLNYSQFTMPKQMK</sequence>
<evidence type="ECO:0000313" key="1">
    <source>
        <dbReference type="EMBL" id="CAF2100050.1"/>
    </source>
</evidence>
<reference evidence="1" key="1">
    <citation type="submission" date="2021-02" db="EMBL/GenBank/DDBJ databases">
        <authorList>
            <person name="Nowell W R."/>
        </authorList>
    </citation>
    <scope>NUCLEOTIDE SEQUENCE</scope>
</reference>
<name>A0A816U9I1_9BILA</name>
<proteinExistence type="predicted"/>
<comment type="caution">
    <text evidence="1">The sequence shown here is derived from an EMBL/GenBank/DDBJ whole genome shotgun (WGS) entry which is preliminary data.</text>
</comment>
<evidence type="ECO:0000313" key="2">
    <source>
        <dbReference type="Proteomes" id="UP000663887"/>
    </source>
</evidence>
<organism evidence="1 2">
    <name type="scientific">Rotaria magnacalcarata</name>
    <dbReference type="NCBI Taxonomy" id="392030"/>
    <lineage>
        <taxon>Eukaryota</taxon>
        <taxon>Metazoa</taxon>
        <taxon>Spiralia</taxon>
        <taxon>Gnathifera</taxon>
        <taxon>Rotifera</taxon>
        <taxon>Eurotatoria</taxon>
        <taxon>Bdelloidea</taxon>
        <taxon>Philodinida</taxon>
        <taxon>Philodinidae</taxon>
        <taxon>Rotaria</taxon>
    </lineage>
</organism>
<dbReference type="InterPro" id="IPR016064">
    <property type="entry name" value="NAD/diacylglycerol_kinase_sf"/>
</dbReference>
<dbReference type="AlphaFoldDB" id="A0A816U9I1"/>
<protein>
    <submittedName>
        <fullName evidence="1">Uncharacterized protein</fullName>
    </submittedName>
</protein>